<name>C0BB46_9FIRM</name>
<reference evidence="1 2" key="2">
    <citation type="submission" date="2009-03" db="EMBL/GenBank/DDBJ databases">
        <title>Draft genome sequence of Coprococcus comes (ATCC 27758).</title>
        <authorList>
            <person name="Sudarsanam P."/>
            <person name="Ley R."/>
            <person name="Guruge J."/>
            <person name="Turnbaugh P.J."/>
            <person name="Mahowald M."/>
            <person name="Liep D."/>
            <person name="Gordon J."/>
        </authorList>
    </citation>
    <scope>NUCLEOTIDE SEQUENCE [LARGE SCALE GENOMIC DNA]</scope>
    <source>
        <strain evidence="1 2">ATCC 27758</strain>
    </source>
</reference>
<accession>C0BB46</accession>
<reference evidence="1 2" key="1">
    <citation type="submission" date="2009-02" db="EMBL/GenBank/DDBJ databases">
        <authorList>
            <person name="Fulton L."/>
            <person name="Clifton S."/>
            <person name="Fulton B."/>
            <person name="Xu J."/>
            <person name="Minx P."/>
            <person name="Pepin K.H."/>
            <person name="Johnson M."/>
            <person name="Bhonagiri V."/>
            <person name="Nash W.E."/>
            <person name="Mardis E.R."/>
            <person name="Wilson R.K."/>
        </authorList>
    </citation>
    <scope>NUCLEOTIDE SEQUENCE [LARGE SCALE GENOMIC DNA]</scope>
    <source>
        <strain evidence="1 2">ATCC 27758</strain>
    </source>
</reference>
<dbReference type="HOGENOM" id="CLU_179877_0_0_9"/>
<gene>
    <name evidence="1" type="ORF">COPCOM_02302</name>
</gene>
<dbReference type="Proteomes" id="UP000003793">
    <property type="component" value="Unassembled WGS sequence"/>
</dbReference>
<protein>
    <submittedName>
        <fullName evidence="1">Uncharacterized protein</fullName>
    </submittedName>
</protein>
<comment type="caution">
    <text evidence="1">The sequence shown here is derived from an EMBL/GenBank/DDBJ whole genome shotgun (WGS) entry which is preliminary data.</text>
</comment>
<proteinExistence type="predicted"/>
<dbReference type="AlphaFoldDB" id="C0BB46"/>
<evidence type="ECO:0000313" key="1">
    <source>
        <dbReference type="EMBL" id="EEG89320.1"/>
    </source>
</evidence>
<evidence type="ECO:0000313" key="2">
    <source>
        <dbReference type="Proteomes" id="UP000003793"/>
    </source>
</evidence>
<organism evidence="1 2">
    <name type="scientific">Coprococcus comes ATCC 27758</name>
    <dbReference type="NCBI Taxonomy" id="470146"/>
    <lineage>
        <taxon>Bacteria</taxon>
        <taxon>Bacillati</taxon>
        <taxon>Bacillota</taxon>
        <taxon>Clostridia</taxon>
        <taxon>Lachnospirales</taxon>
        <taxon>Lachnospiraceae</taxon>
        <taxon>Coprococcus</taxon>
    </lineage>
</organism>
<dbReference type="EMBL" id="ABVR01000041">
    <property type="protein sequence ID" value="EEG89320.1"/>
    <property type="molecule type" value="Genomic_DNA"/>
</dbReference>
<sequence>MFFIYIIEIKYSTKVVVMKKFKRFAALICAILLFLMYVSTLVFAFIDKSRSLGLLKASVACTILVPVMSYAYILVYRLIHRNDDDFHSEY</sequence>